<sequence>MYGKLIVHYCQDKHITYKEFAKLCGVNVRSIYRWINGSTIKDKATELKLCELLGVEIPQAKEIFDDTSDTFYIFPEEKQPTKVIQIGEDYYTMLRELAFKSKTSLRYVAEMCIDFAAARYRG</sequence>
<gene>
    <name evidence="2" type="ORF">PNV70_12120</name>
</gene>
<dbReference type="InterPro" id="IPR001387">
    <property type="entry name" value="Cro/C1-type_HTH"/>
</dbReference>
<dbReference type="PROSITE" id="PS50943">
    <property type="entry name" value="HTH_CROC1"/>
    <property type="match status" value="1"/>
</dbReference>
<dbReference type="Gene3D" id="1.10.260.40">
    <property type="entry name" value="lambda repressor-like DNA-binding domains"/>
    <property type="match status" value="1"/>
</dbReference>
<dbReference type="Proteomes" id="UP001211421">
    <property type="component" value="Unassembled WGS sequence"/>
</dbReference>
<dbReference type="SUPFAM" id="SSF47413">
    <property type="entry name" value="lambda repressor-like DNA-binding domains"/>
    <property type="match status" value="1"/>
</dbReference>
<name>A0AAW6E7D4_9FIRM</name>
<dbReference type="Pfam" id="PF01381">
    <property type="entry name" value="HTH_3"/>
    <property type="match status" value="1"/>
</dbReference>
<dbReference type="InterPro" id="IPR010982">
    <property type="entry name" value="Lambda_DNA-bd_dom_sf"/>
</dbReference>
<dbReference type="GO" id="GO:0003677">
    <property type="term" value="F:DNA binding"/>
    <property type="evidence" value="ECO:0007669"/>
    <property type="project" value="InterPro"/>
</dbReference>
<protein>
    <submittedName>
        <fullName evidence="2">Helix-turn-helix transcriptional regulator</fullName>
    </submittedName>
</protein>
<dbReference type="EMBL" id="JAQMLS010000009">
    <property type="protein sequence ID" value="MDB8742807.1"/>
    <property type="molecule type" value="Genomic_DNA"/>
</dbReference>
<reference evidence="2" key="1">
    <citation type="submission" date="2023-01" db="EMBL/GenBank/DDBJ databases">
        <title>Human gut microbiome strain richness.</title>
        <authorList>
            <person name="Chen-Liaw A."/>
        </authorList>
    </citation>
    <scope>NUCLEOTIDE SEQUENCE</scope>
    <source>
        <strain evidence="2">D59st1_B8_D59t2_181005</strain>
    </source>
</reference>
<evidence type="ECO:0000313" key="2">
    <source>
        <dbReference type="EMBL" id="MDB8742807.1"/>
    </source>
</evidence>
<accession>A0AAW6E7D4</accession>
<comment type="caution">
    <text evidence="2">The sequence shown here is derived from an EMBL/GenBank/DDBJ whole genome shotgun (WGS) entry which is preliminary data.</text>
</comment>
<dbReference type="CDD" id="cd00093">
    <property type="entry name" value="HTH_XRE"/>
    <property type="match status" value="1"/>
</dbReference>
<evidence type="ECO:0000313" key="3">
    <source>
        <dbReference type="Proteomes" id="UP001211421"/>
    </source>
</evidence>
<proteinExistence type="predicted"/>
<feature type="domain" description="HTH cro/C1-type" evidence="1">
    <location>
        <begin position="6"/>
        <end position="60"/>
    </location>
</feature>
<dbReference type="RefSeq" id="WP_195552007.1">
    <property type="nucleotide sequence ID" value="NZ_JADMNX010000009.1"/>
</dbReference>
<evidence type="ECO:0000259" key="1">
    <source>
        <dbReference type="PROSITE" id="PS50943"/>
    </source>
</evidence>
<organism evidence="2 3">
    <name type="scientific">Ruminococcus bicirculans</name>
    <name type="common">ex Wegman et al. 2014</name>
    <dbReference type="NCBI Taxonomy" id="1160721"/>
    <lineage>
        <taxon>Bacteria</taxon>
        <taxon>Bacillati</taxon>
        <taxon>Bacillota</taxon>
        <taxon>Clostridia</taxon>
        <taxon>Eubacteriales</taxon>
        <taxon>Oscillospiraceae</taxon>
        <taxon>Ruminococcus</taxon>
    </lineage>
</organism>
<dbReference type="AlphaFoldDB" id="A0AAW6E7D4"/>